<accession>A0A914YQ65</accession>
<evidence type="ECO:0000313" key="8">
    <source>
        <dbReference type="WBParaSite" id="PSU_v2.g21171.t1"/>
    </source>
</evidence>
<keyword evidence="4" id="KW-0808">Transferase</keyword>
<dbReference type="InterPro" id="IPR050271">
    <property type="entry name" value="UDP-glycosyltransferase"/>
</dbReference>
<dbReference type="FunFam" id="3.40.50.2000:FF:000021">
    <property type="entry name" value="UDP-glucuronosyltransferase"/>
    <property type="match status" value="1"/>
</dbReference>
<dbReference type="PANTHER" id="PTHR48043">
    <property type="entry name" value="EG:EG0003.4 PROTEIN-RELATED"/>
    <property type="match status" value="1"/>
</dbReference>
<name>A0A914YQ65_9BILA</name>
<evidence type="ECO:0000256" key="6">
    <source>
        <dbReference type="SAM" id="Phobius"/>
    </source>
</evidence>
<feature type="transmembrane region" description="Helical" evidence="6">
    <location>
        <begin position="477"/>
        <end position="497"/>
    </location>
</feature>
<dbReference type="InterPro" id="IPR002213">
    <property type="entry name" value="UDP_glucos_trans"/>
</dbReference>
<reference evidence="8" key="1">
    <citation type="submission" date="2022-11" db="UniProtKB">
        <authorList>
            <consortium name="WormBaseParasite"/>
        </authorList>
    </citation>
    <scope>IDENTIFICATION</scope>
</reference>
<keyword evidence="3" id="KW-0328">Glycosyltransferase</keyword>
<dbReference type="AlphaFoldDB" id="A0A914YQ65"/>
<comment type="catalytic activity">
    <reaction evidence="5">
        <text>glucuronate acceptor + UDP-alpha-D-glucuronate = acceptor beta-D-glucuronoside + UDP + H(+)</text>
        <dbReference type="Rhea" id="RHEA:21032"/>
        <dbReference type="ChEBI" id="CHEBI:15378"/>
        <dbReference type="ChEBI" id="CHEBI:58052"/>
        <dbReference type="ChEBI" id="CHEBI:58223"/>
        <dbReference type="ChEBI" id="CHEBI:132367"/>
        <dbReference type="ChEBI" id="CHEBI:132368"/>
        <dbReference type="EC" id="2.4.1.17"/>
    </reaction>
</comment>
<sequence length="499" mass="56624">MDSGARRKLKVLYYIPSLGYSHVQFNGKLAEALIDRGHEVHLLMPEVDPSVGTFNGTTKAAKVFRFPTPGLEAFKNPKLVSNYFDGSYFAFTKGAKQFWLDMVYFGCKTTVEQKELLDSLKSENYDIGIGEALSYCPFALFHYLGISPTFSTTAIPIQTFVTENFGLTHLPSFMPIIGEAIINGENLNFMERLKNLYIRYCEYSVDSKVYQRETQLFQKHFGHGFPDSRNLLGNVSYAFTNAHPMLSFSKPITNKVVYLGGGAVPKAKALTKEFEEIYSKAKKGVVIFSFGSLVNTKRLSEFKHKAFVDAFERFSDYEFIWKINSETEDLAKSLISSSNIHLVSWIDQISLLNHPKTKAFITQCGLNSVNEATYTGVPMIAIPLFADQFYNAAVVKHKEIGAVINIGSMKSHDVEVALHEILHNPKYKKNIDIVKRKLELYPFNPLEEFVKRVEYAAEFDNLNELNLASANLSFFKVYYLDIIGTIFTVFAFIYFCLFV</sequence>
<keyword evidence="6" id="KW-0812">Transmembrane</keyword>
<evidence type="ECO:0000256" key="1">
    <source>
        <dbReference type="ARBA" id="ARBA00009995"/>
    </source>
</evidence>
<dbReference type="CDD" id="cd03784">
    <property type="entry name" value="GT1_Gtf-like"/>
    <property type="match status" value="1"/>
</dbReference>
<dbReference type="GO" id="GO:0015020">
    <property type="term" value="F:glucuronosyltransferase activity"/>
    <property type="evidence" value="ECO:0007669"/>
    <property type="project" value="UniProtKB-EC"/>
</dbReference>
<keyword evidence="6" id="KW-0472">Membrane</keyword>
<evidence type="ECO:0000256" key="5">
    <source>
        <dbReference type="ARBA" id="ARBA00047475"/>
    </source>
</evidence>
<evidence type="ECO:0000256" key="4">
    <source>
        <dbReference type="ARBA" id="ARBA00022679"/>
    </source>
</evidence>
<evidence type="ECO:0000256" key="2">
    <source>
        <dbReference type="ARBA" id="ARBA00012544"/>
    </source>
</evidence>
<dbReference type="WBParaSite" id="PSU_v2.g21171.t1">
    <property type="protein sequence ID" value="PSU_v2.g21171.t1"/>
    <property type="gene ID" value="PSU_v2.g21171"/>
</dbReference>
<dbReference type="Pfam" id="PF00201">
    <property type="entry name" value="UDPGT"/>
    <property type="match status" value="1"/>
</dbReference>
<evidence type="ECO:0000313" key="7">
    <source>
        <dbReference type="Proteomes" id="UP000887577"/>
    </source>
</evidence>
<protein>
    <recommendedName>
        <fullName evidence="2">glucuronosyltransferase</fullName>
        <ecNumber evidence="2">2.4.1.17</ecNumber>
    </recommendedName>
</protein>
<keyword evidence="7" id="KW-1185">Reference proteome</keyword>
<dbReference type="EC" id="2.4.1.17" evidence="2"/>
<dbReference type="Gene3D" id="3.40.50.2000">
    <property type="entry name" value="Glycogen Phosphorylase B"/>
    <property type="match status" value="1"/>
</dbReference>
<proteinExistence type="inferred from homology"/>
<organism evidence="7 8">
    <name type="scientific">Panagrolaimus superbus</name>
    <dbReference type="NCBI Taxonomy" id="310955"/>
    <lineage>
        <taxon>Eukaryota</taxon>
        <taxon>Metazoa</taxon>
        <taxon>Ecdysozoa</taxon>
        <taxon>Nematoda</taxon>
        <taxon>Chromadorea</taxon>
        <taxon>Rhabditida</taxon>
        <taxon>Tylenchina</taxon>
        <taxon>Panagrolaimomorpha</taxon>
        <taxon>Panagrolaimoidea</taxon>
        <taxon>Panagrolaimidae</taxon>
        <taxon>Panagrolaimus</taxon>
    </lineage>
</organism>
<evidence type="ECO:0000256" key="3">
    <source>
        <dbReference type="ARBA" id="ARBA00022676"/>
    </source>
</evidence>
<dbReference type="SUPFAM" id="SSF53756">
    <property type="entry name" value="UDP-Glycosyltransferase/glycogen phosphorylase"/>
    <property type="match status" value="1"/>
</dbReference>
<comment type="similarity">
    <text evidence="1">Belongs to the UDP-glycosyltransferase family.</text>
</comment>
<dbReference type="PANTHER" id="PTHR48043:SF154">
    <property type="entry name" value="GLUCURONOSYLTRANSFERASE"/>
    <property type="match status" value="1"/>
</dbReference>
<keyword evidence="6" id="KW-1133">Transmembrane helix</keyword>
<dbReference type="Proteomes" id="UP000887577">
    <property type="component" value="Unplaced"/>
</dbReference>